<dbReference type="AlphaFoldDB" id="A0A0C3C7X0"/>
<reference evidence="2" key="2">
    <citation type="submission" date="2015-01" db="EMBL/GenBank/DDBJ databases">
        <title>Evolutionary Origins and Diversification of the Mycorrhizal Mutualists.</title>
        <authorList>
            <consortium name="DOE Joint Genome Institute"/>
            <consortium name="Mycorrhizal Genomics Consortium"/>
            <person name="Kohler A."/>
            <person name="Kuo A."/>
            <person name="Nagy L.G."/>
            <person name="Floudas D."/>
            <person name="Copeland A."/>
            <person name="Barry K.W."/>
            <person name="Cichocki N."/>
            <person name="Veneault-Fourrey C."/>
            <person name="LaButti K."/>
            <person name="Lindquist E.A."/>
            <person name="Lipzen A."/>
            <person name="Lundell T."/>
            <person name="Morin E."/>
            <person name="Murat C."/>
            <person name="Riley R."/>
            <person name="Ohm R."/>
            <person name="Sun H."/>
            <person name="Tunlid A."/>
            <person name="Henrissat B."/>
            <person name="Grigoriev I.V."/>
            <person name="Hibbett D.S."/>
            <person name="Martin F."/>
        </authorList>
    </citation>
    <scope>NUCLEOTIDE SEQUENCE [LARGE SCALE GENOMIC DNA]</scope>
    <source>
        <strain evidence="2">h7</strain>
    </source>
</reference>
<keyword evidence="2" id="KW-1185">Reference proteome</keyword>
<evidence type="ECO:0000313" key="1">
    <source>
        <dbReference type="EMBL" id="KIM39651.1"/>
    </source>
</evidence>
<name>A0A0C3C7X0_HEBCY</name>
<protein>
    <submittedName>
        <fullName evidence="1">Uncharacterized protein</fullName>
    </submittedName>
</protein>
<dbReference type="HOGENOM" id="CLU_3050543_0_0_1"/>
<organism evidence="1 2">
    <name type="scientific">Hebeloma cylindrosporum</name>
    <dbReference type="NCBI Taxonomy" id="76867"/>
    <lineage>
        <taxon>Eukaryota</taxon>
        <taxon>Fungi</taxon>
        <taxon>Dikarya</taxon>
        <taxon>Basidiomycota</taxon>
        <taxon>Agaricomycotina</taxon>
        <taxon>Agaricomycetes</taxon>
        <taxon>Agaricomycetidae</taxon>
        <taxon>Agaricales</taxon>
        <taxon>Agaricineae</taxon>
        <taxon>Hymenogastraceae</taxon>
        <taxon>Hebeloma</taxon>
    </lineage>
</organism>
<dbReference type="EMBL" id="KN831785">
    <property type="protein sequence ID" value="KIM39651.1"/>
    <property type="molecule type" value="Genomic_DNA"/>
</dbReference>
<reference evidence="1 2" key="1">
    <citation type="submission" date="2014-04" db="EMBL/GenBank/DDBJ databases">
        <authorList>
            <consortium name="DOE Joint Genome Institute"/>
            <person name="Kuo A."/>
            <person name="Gay G."/>
            <person name="Dore J."/>
            <person name="Kohler A."/>
            <person name="Nagy L.G."/>
            <person name="Floudas D."/>
            <person name="Copeland A."/>
            <person name="Barry K.W."/>
            <person name="Cichocki N."/>
            <person name="Veneault-Fourrey C."/>
            <person name="LaButti K."/>
            <person name="Lindquist E.A."/>
            <person name="Lipzen A."/>
            <person name="Lundell T."/>
            <person name="Morin E."/>
            <person name="Murat C."/>
            <person name="Sun H."/>
            <person name="Tunlid A."/>
            <person name="Henrissat B."/>
            <person name="Grigoriev I.V."/>
            <person name="Hibbett D.S."/>
            <person name="Martin F."/>
            <person name="Nordberg H.P."/>
            <person name="Cantor M.N."/>
            <person name="Hua S.X."/>
        </authorList>
    </citation>
    <scope>NUCLEOTIDE SEQUENCE [LARGE SCALE GENOMIC DNA]</scope>
    <source>
        <strain evidence="2">h7</strain>
    </source>
</reference>
<evidence type="ECO:0000313" key="2">
    <source>
        <dbReference type="Proteomes" id="UP000053424"/>
    </source>
</evidence>
<sequence>MENPPSQPDSPSPRLLNSTCVCPSYKLLSRGSNLSFISPQILITEKSFHLPGFG</sequence>
<accession>A0A0C3C7X0</accession>
<gene>
    <name evidence="1" type="ORF">M413DRAFT_194482</name>
</gene>
<proteinExistence type="predicted"/>
<dbReference type="Proteomes" id="UP000053424">
    <property type="component" value="Unassembled WGS sequence"/>
</dbReference>